<dbReference type="PANTHER" id="PTHR30024">
    <property type="entry name" value="ALIPHATIC SULFONATES-BINDING PROTEIN-RELATED"/>
    <property type="match status" value="1"/>
</dbReference>
<sequence>MKHFLKNHSFINGAANIEQNAQSSATLDSTAFDNGSSYCKKLDRRSFLKKSVAATIGATLMPLPMKAFAREPELKIGYIPITDATPLLIAHSLGFFRDEGLKVQRPVMIRSWTVLTESFIGGKFNLTHMLFPIPVWMRFSRNIPVKVLAWDHTNGSAVTVHGESGIRGFGDLGGKQIAVPSWYSMHNFILQMGIMAKGLTPVIRPQDAELKSDEVNLFVLPPSEMPPALLGRKMDGFIVAEPFNALAEMKLNARIMRFTGDIWKNHPCCVLVSHEQLLKEQPVFIQKAVNAVVRAQLWCTKNPERAAHILSREGDGYLPVHEEVLLRVFTGYDDKKYLEGPKPRPIMHPEWQTGRIGFQPYPYPSATRFIIEQMARTKVEGDTDFIRAIDPVRGAGLLVDDTFVKKAMQEMRVHGTFGSEEDFTSFAREEVIEIG</sequence>
<dbReference type="EMBL" id="FWEV01000009">
    <property type="protein sequence ID" value="SLM27664.1"/>
    <property type="molecule type" value="Genomic_DNA"/>
</dbReference>
<evidence type="ECO:0000256" key="2">
    <source>
        <dbReference type="ARBA" id="ARBA00022448"/>
    </source>
</evidence>
<keyword evidence="4" id="KW-0997">Cell inner membrane</keyword>
<evidence type="ECO:0000256" key="1">
    <source>
        <dbReference type="ARBA" id="ARBA00004308"/>
    </source>
</evidence>
<keyword evidence="5" id="KW-0411">Iron-sulfur</keyword>
<dbReference type="PANTHER" id="PTHR30024:SF43">
    <property type="entry name" value="BLL4572 PROTEIN"/>
    <property type="match status" value="1"/>
</dbReference>
<proteinExistence type="inferred from homology"/>
<evidence type="ECO:0000313" key="9">
    <source>
        <dbReference type="Proteomes" id="UP000191931"/>
    </source>
</evidence>
<evidence type="ECO:0000256" key="7">
    <source>
        <dbReference type="ARBA" id="ARBA00024031"/>
    </source>
</evidence>
<reference evidence="8 9" key="1">
    <citation type="submission" date="2017-03" db="EMBL/GenBank/DDBJ databases">
        <authorList>
            <person name="Afonso C.L."/>
            <person name="Miller P.J."/>
            <person name="Scott M.A."/>
            <person name="Spackman E."/>
            <person name="Goraichik I."/>
            <person name="Dimitrov K.M."/>
            <person name="Suarez D.L."/>
            <person name="Swayne D.E."/>
        </authorList>
    </citation>
    <scope>NUCLEOTIDE SEQUENCE [LARGE SCALE GENOMIC DNA]</scope>
    <source>
        <strain evidence="8">PRJEB14757</strain>
    </source>
</reference>
<comment type="subcellular location">
    <subcellularLocation>
        <location evidence="1">Endomembrane system</location>
    </subcellularLocation>
</comment>
<keyword evidence="3" id="KW-1003">Cell membrane</keyword>
<dbReference type="Gene3D" id="3.40.190.10">
    <property type="entry name" value="Periplasmic binding protein-like II"/>
    <property type="match status" value="2"/>
</dbReference>
<comment type="similarity">
    <text evidence="7">Belongs to the CmpA/NrtA family.</text>
</comment>
<dbReference type="Proteomes" id="UP000191931">
    <property type="component" value="Unassembled WGS sequence"/>
</dbReference>
<keyword evidence="5" id="KW-0479">Metal-binding</keyword>
<dbReference type="InterPro" id="IPR044527">
    <property type="entry name" value="NrtA/CpmA_ABC-bd_dom"/>
</dbReference>
<dbReference type="InterPro" id="IPR006311">
    <property type="entry name" value="TAT_signal"/>
</dbReference>
<dbReference type="OrthoDB" id="5516036at2"/>
<name>A0A1W1H5E3_9BACT</name>
<dbReference type="SUPFAM" id="SSF53850">
    <property type="entry name" value="Periplasmic binding protein-like II"/>
    <property type="match status" value="1"/>
</dbReference>
<dbReference type="AlphaFoldDB" id="A0A1W1H5E3"/>
<dbReference type="STRING" id="1246637.MTBBW1_1060015"/>
<keyword evidence="5" id="KW-0408">Iron</keyword>
<keyword evidence="6" id="KW-0472">Membrane</keyword>
<evidence type="ECO:0000256" key="3">
    <source>
        <dbReference type="ARBA" id="ARBA00022475"/>
    </source>
</evidence>
<dbReference type="CDD" id="cd13553">
    <property type="entry name" value="PBP2_NrtA_CpmA_like"/>
    <property type="match status" value="1"/>
</dbReference>
<organism evidence="8 9">
    <name type="scientific">Desulfamplus magnetovallimortis</name>
    <dbReference type="NCBI Taxonomy" id="1246637"/>
    <lineage>
        <taxon>Bacteria</taxon>
        <taxon>Pseudomonadati</taxon>
        <taxon>Thermodesulfobacteriota</taxon>
        <taxon>Desulfobacteria</taxon>
        <taxon>Desulfobacterales</taxon>
        <taxon>Desulfobacteraceae</taxon>
        <taxon>Desulfamplus</taxon>
    </lineage>
</organism>
<evidence type="ECO:0000256" key="5">
    <source>
        <dbReference type="ARBA" id="ARBA00023014"/>
    </source>
</evidence>
<gene>
    <name evidence="8" type="primary">ntrA</name>
    <name evidence="8" type="ORF">MTBBW1_1060015</name>
</gene>
<protein>
    <submittedName>
        <fullName evidence="8">NtrA</fullName>
    </submittedName>
</protein>
<dbReference type="GO" id="GO:0012505">
    <property type="term" value="C:endomembrane system"/>
    <property type="evidence" value="ECO:0007669"/>
    <property type="project" value="UniProtKB-SubCell"/>
</dbReference>
<evidence type="ECO:0000256" key="6">
    <source>
        <dbReference type="ARBA" id="ARBA00023136"/>
    </source>
</evidence>
<keyword evidence="9" id="KW-1185">Reference proteome</keyword>
<dbReference type="PROSITE" id="PS51318">
    <property type="entry name" value="TAT"/>
    <property type="match status" value="1"/>
</dbReference>
<keyword evidence="2" id="KW-0813">Transport</keyword>
<dbReference type="Pfam" id="PF13379">
    <property type="entry name" value="NMT1_2"/>
    <property type="match status" value="1"/>
</dbReference>
<dbReference type="GO" id="GO:0051536">
    <property type="term" value="F:iron-sulfur cluster binding"/>
    <property type="evidence" value="ECO:0007669"/>
    <property type="project" value="UniProtKB-KW"/>
</dbReference>
<evidence type="ECO:0000313" key="8">
    <source>
        <dbReference type="EMBL" id="SLM27664.1"/>
    </source>
</evidence>
<evidence type="ECO:0000256" key="4">
    <source>
        <dbReference type="ARBA" id="ARBA00022519"/>
    </source>
</evidence>
<dbReference type="RefSeq" id="WP_080804134.1">
    <property type="nucleotide sequence ID" value="NZ_LT828545.1"/>
</dbReference>
<accession>A0A1W1H5E3</accession>